<feature type="non-terminal residue" evidence="1">
    <location>
        <position position="114"/>
    </location>
</feature>
<dbReference type="PANTHER" id="PTHR46384:SF1">
    <property type="entry name" value="MOTILE SPERM DOMAIN-CONTAINING PROTEIN 2"/>
    <property type="match status" value="1"/>
</dbReference>
<dbReference type="Proteomes" id="UP001331761">
    <property type="component" value="Unassembled WGS sequence"/>
</dbReference>
<dbReference type="GO" id="GO:0012505">
    <property type="term" value="C:endomembrane system"/>
    <property type="evidence" value="ECO:0007669"/>
    <property type="project" value="TreeGrafter"/>
</dbReference>
<protein>
    <recommendedName>
        <fullName evidence="3">CRAL/TRIO N-terminal domain-containing protein</fullName>
    </recommendedName>
</protein>
<sequence length="114" mass="13317">MSSQVATQNHTTEKPQSTLNTLAIQDLRARILQDKSCRKCSPQDLVRLKTQDWWLISFLRAHNYDLDVTYAVLLECIQWRNNFQVERISILGMKPLLDRQLAYLHGRDLTDCSI</sequence>
<reference evidence="1 2" key="1">
    <citation type="submission" date="2019-10" db="EMBL/GenBank/DDBJ databases">
        <title>Assembly and Annotation for the nematode Trichostrongylus colubriformis.</title>
        <authorList>
            <person name="Martin J."/>
        </authorList>
    </citation>
    <scope>NUCLEOTIDE SEQUENCE [LARGE SCALE GENOMIC DNA]</scope>
    <source>
        <strain evidence="1">G859</strain>
        <tissue evidence="1">Whole worm</tissue>
    </source>
</reference>
<accession>A0AAN8IL78</accession>
<dbReference type="InterPro" id="IPR053012">
    <property type="entry name" value="ER-organelle_contact"/>
</dbReference>
<dbReference type="InterPro" id="IPR036865">
    <property type="entry name" value="CRAL-TRIO_dom_sf"/>
</dbReference>
<dbReference type="PANTHER" id="PTHR46384">
    <property type="entry name" value="MOTILE SPERM DOMAIN-CONTAINING PROTEIN 2"/>
    <property type="match status" value="1"/>
</dbReference>
<keyword evidence="2" id="KW-1185">Reference proteome</keyword>
<gene>
    <name evidence="1" type="ORF">GCK32_019293</name>
</gene>
<dbReference type="InterPro" id="IPR036273">
    <property type="entry name" value="CRAL/TRIO_N_dom_sf"/>
</dbReference>
<evidence type="ECO:0008006" key="3">
    <source>
        <dbReference type="Google" id="ProtNLM"/>
    </source>
</evidence>
<proteinExistence type="predicted"/>
<evidence type="ECO:0000313" key="2">
    <source>
        <dbReference type="Proteomes" id="UP001331761"/>
    </source>
</evidence>
<dbReference type="SUPFAM" id="SSF46938">
    <property type="entry name" value="CRAL/TRIO N-terminal domain"/>
    <property type="match status" value="1"/>
</dbReference>
<comment type="caution">
    <text evidence="1">The sequence shown here is derived from an EMBL/GenBank/DDBJ whole genome shotgun (WGS) entry which is preliminary data.</text>
</comment>
<dbReference type="AlphaFoldDB" id="A0AAN8IL78"/>
<organism evidence="1 2">
    <name type="scientific">Trichostrongylus colubriformis</name>
    <name type="common">Black scour worm</name>
    <dbReference type="NCBI Taxonomy" id="6319"/>
    <lineage>
        <taxon>Eukaryota</taxon>
        <taxon>Metazoa</taxon>
        <taxon>Ecdysozoa</taxon>
        <taxon>Nematoda</taxon>
        <taxon>Chromadorea</taxon>
        <taxon>Rhabditida</taxon>
        <taxon>Rhabditina</taxon>
        <taxon>Rhabditomorpha</taxon>
        <taxon>Strongyloidea</taxon>
        <taxon>Trichostrongylidae</taxon>
        <taxon>Trichostrongylus</taxon>
    </lineage>
</organism>
<dbReference type="GO" id="GO:0140284">
    <property type="term" value="C:endoplasmic reticulum-endosome membrane contact site"/>
    <property type="evidence" value="ECO:0007669"/>
    <property type="project" value="TreeGrafter"/>
</dbReference>
<dbReference type="EMBL" id="WIXE01010350">
    <property type="protein sequence ID" value="KAK5977641.1"/>
    <property type="molecule type" value="Genomic_DNA"/>
</dbReference>
<dbReference type="Gene3D" id="3.40.525.10">
    <property type="entry name" value="CRAL-TRIO lipid binding domain"/>
    <property type="match status" value="1"/>
</dbReference>
<evidence type="ECO:0000313" key="1">
    <source>
        <dbReference type="EMBL" id="KAK5977641.1"/>
    </source>
</evidence>
<name>A0AAN8IL78_TRICO</name>